<dbReference type="PANTHER" id="PTHR30349">
    <property type="entry name" value="PHAGE INTEGRASE-RELATED"/>
    <property type="match status" value="1"/>
</dbReference>
<organism evidence="4 5">
    <name type="scientific">Pseudomonas kribbensis</name>
    <dbReference type="NCBI Taxonomy" id="1628086"/>
    <lineage>
        <taxon>Bacteria</taxon>
        <taxon>Pseudomonadati</taxon>
        <taxon>Pseudomonadota</taxon>
        <taxon>Gammaproteobacteria</taxon>
        <taxon>Pseudomonadales</taxon>
        <taxon>Pseudomonadaceae</taxon>
        <taxon>Pseudomonas</taxon>
    </lineage>
</organism>
<dbReference type="Gene3D" id="1.10.443.10">
    <property type="entry name" value="Intergrase catalytic core"/>
    <property type="match status" value="1"/>
</dbReference>
<dbReference type="SUPFAM" id="SSF56349">
    <property type="entry name" value="DNA breaking-rejoining enzymes"/>
    <property type="match status" value="1"/>
</dbReference>
<proteinExistence type="predicted"/>
<dbReference type="CDD" id="cd00397">
    <property type="entry name" value="DNA_BRE_C"/>
    <property type="match status" value="1"/>
</dbReference>
<gene>
    <name evidence="4" type="ORF">DLD99_06235</name>
</gene>
<protein>
    <recommendedName>
        <fullName evidence="3">Tyr recombinase domain-containing protein</fullName>
    </recommendedName>
</protein>
<dbReference type="InterPro" id="IPR002104">
    <property type="entry name" value="Integrase_catalytic"/>
</dbReference>
<sequence length="473" mass="54020">MDTSLQPPEYHALLKPSALEVFKIRHLPLTTVESRDAEGNPITRKEGEPYGTRPLLNSETMAYMHFPSLLLADGSPWRHGNLYLLSKISESDNRTLVDSETLRSIASELKHFINALNEAGLDYLTFPTRKLQRPTYFYKSRLKKLVEAGQITSNTEDKKLGCVFGFYSWLKNQHDFKPEHSLWDETTKIINYIDEKGFTHTKIIRKNSLRKPIRHASQTGLDGHISDGGKLRPHTKDEQTALINCLINCKNTELLLMCVFALVTGARLQTVLTLRKENIVTHGEVNGRNIRLIVGPGTNIDTKGGKPLQLLVPDWLHKKLFVYINSPRYASREAKASEDVRKGNYVFLTSDGNPFYMAKNDPAKASYLTPPTGDAMRQAVRRELQPLLNASETPFDFRFHDLRATFGMNLVNDIWGRIDNKNDISFMQAITAVQERMGHSKLITTLQYFNYKNQMHDIFHTCTSFDSYLQEII</sequence>
<dbReference type="PROSITE" id="PS51898">
    <property type="entry name" value="TYR_RECOMBINASE"/>
    <property type="match status" value="1"/>
</dbReference>
<dbReference type="InterPro" id="IPR050090">
    <property type="entry name" value="Tyrosine_recombinase_XerCD"/>
</dbReference>
<dbReference type="InterPro" id="IPR011010">
    <property type="entry name" value="DNA_brk_join_enz"/>
</dbReference>
<feature type="domain" description="Tyr recombinase" evidence="3">
    <location>
        <begin position="229"/>
        <end position="466"/>
    </location>
</feature>
<reference evidence="4 5" key="1">
    <citation type="submission" date="2018-05" db="EMBL/GenBank/DDBJ databases">
        <title>Complete genome sequence of Pseudomonas kribbensis 46-2(T).</title>
        <authorList>
            <person name="Jeong H."/>
            <person name="Lee S.-G."/>
            <person name="Rha E."/>
            <person name="Kim H."/>
        </authorList>
    </citation>
    <scope>NUCLEOTIDE SEQUENCE [LARGE SCALE GENOMIC DNA]</scope>
    <source>
        <strain evidence="4 5">46-2</strain>
    </source>
</reference>
<dbReference type="AlphaFoldDB" id="A0A345RLB6"/>
<evidence type="ECO:0000313" key="5">
    <source>
        <dbReference type="Proteomes" id="UP000253720"/>
    </source>
</evidence>
<dbReference type="EMBL" id="CP029608">
    <property type="protein sequence ID" value="AXI60082.1"/>
    <property type="molecule type" value="Genomic_DNA"/>
</dbReference>
<evidence type="ECO:0000256" key="1">
    <source>
        <dbReference type="ARBA" id="ARBA00022908"/>
    </source>
</evidence>
<keyword evidence="1" id="KW-0229">DNA integration</keyword>
<dbReference type="GO" id="GO:0006310">
    <property type="term" value="P:DNA recombination"/>
    <property type="evidence" value="ECO:0007669"/>
    <property type="project" value="UniProtKB-KW"/>
</dbReference>
<dbReference type="Pfam" id="PF00589">
    <property type="entry name" value="Phage_integrase"/>
    <property type="match status" value="1"/>
</dbReference>
<dbReference type="RefSeq" id="WP_114881634.1">
    <property type="nucleotide sequence ID" value="NZ_CP029608.1"/>
</dbReference>
<name>A0A345RLB6_9PSED</name>
<dbReference type="GO" id="GO:0015074">
    <property type="term" value="P:DNA integration"/>
    <property type="evidence" value="ECO:0007669"/>
    <property type="project" value="UniProtKB-KW"/>
</dbReference>
<evidence type="ECO:0000313" key="4">
    <source>
        <dbReference type="EMBL" id="AXI60082.1"/>
    </source>
</evidence>
<evidence type="ECO:0000259" key="3">
    <source>
        <dbReference type="PROSITE" id="PS51898"/>
    </source>
</evidence>
<keyword evidence="2" id="KW-0233">DNA recombination</keyword>
<accession>A0A345RLB6</accession>
<dbReference type="Proteomes" id="UP000253720">
    <property type="component" value="Chromosome"/>
</dbReference>
<dbReference type="PANTHER" id="PTHR30349:SF64">
    <property type="entry name" value="PROPHAGE INTEGRASE INTD-RELATED"/>
    <property type="match status" value="1"/>
</dbReference>
<evidence type="ECO:0000256" key="2">
    <source>
        <dbReference type="ARBA" id="ARBA00023172"/>
    </source>
</evidence>
<dbReference type="KEGG" id="pke:DLD99_06235"/>
<dbReference type="InterPro" id="IPR013762">
    <property type="entry name" value="Integrase-like_cat_sf"/>
</dbReference>
<dbReference type="GO" id="GO:0003677">
    <property type="term" value="F:DNA binding"/>
    <property type="evidence" value="ECO:0007669"/>
    <property type="project" value="InterPro"/>
</dbReference>
<keyword evidence="5" id="KW-1185">Reference proteome</keyword>